<feature type="region of interest" description="Disordered" evidence="1">
    <location>
        <begin position="198"/>
        <end position="221"/>
    </location>
</feature>
<organism evidence="2 3">
    <name type="scientific">Mycena pura</name>
    <dbReference type="NCBI Taxonomy" id="153505"/>
    <lineage>
        <taxon>Eukaryota</taxon>
        <taxon>Fungi</taxon>
        <taxon>Dikarya</taxon>
        <taxon>Basidiomycota</taxon>
        <taxon>Agaricomycotina</taxon>
        <taxon>Agaricomycetes</taxon>
        <taxon>Agaricomycetidae</taxon>
        <taxon>Agaricales</taxon>
        <taxon>Marasmiineae</taxon>
        <taxon>Mycenaceae</taxon>
        <taxon>Mycena</taxon>
    </lineage>
</organism>
<dbReference type="Proteomes" id="UP001219525">
    <property type="component" value="Unassembled WGS sequence"/>
</dbReference>
<dbReference type="EMBL" id="JARJCW010000008">
    <property type="protein sequence ID" value="KAJ7221654.1"/>
    <property type="molecule type" value="Genomic_DNA"/>
</dbReference>
<feature type="non-terminal residue" evidence="2">
    <location>
        <position position="1"/>
    </location>
</feature>
<reference evidence="2" key="1">
    <citation type="submission" date="2023-03" db="EMBL/GenBank/DDBJ databases">
        <title>Massive genome expansion in bonnet fungi (Mycena s.s.) driven by repeated elements and novel gene families across ecological guilds.</title>
        <authorList>
            <consortium name="Lawrence Berkeley National Laboratory"/>
            <person name="Harder C.B."/>
            <person name="Miyauchi S."/>
            <person name="Viragh M."/>
            <person name="Kuo A."/>
            <person name="Thoen E."/>
            <person name="Andreopoulos B."/>
            <person name="Lu D."/>
            <person name="Skrede I."/>
            <person name="Drula E."/>
            <person name="Henrissat B."/>
            <person name="Morin E."/>
            <person name="Kohler A."/>
            <person name="Barry K."/>
            <person name="LaButti K."/>
            <person name="Morin E."/>
            <person name="Salamov A."/>
            <person name="Lipzen A."/>
            <person name="Mereny Z."/>
            <person name="Hegedus B."/>
            <person name="Baldrian P."/>
            <person name="Stursova M."/>
            <person name="Weitz H."/>
            <person name="Taylor A."/>
            <person name="Grigoriev I.V."/>
            <person name="Nagy L.G."/>
            <person name="Martin F."/>
            <person name="Kauserud H."/>
        </authorList>
    </citation>
    <scope>NUCLEOTIDE SEQUENCE</scope>
    <source>
        <strain evidence="2">9144</strain>
    </source>
</reference>
<evidence type="ECO:0000313" key="2">
    <source>
        <dbReference type="EMBL" id="KAJ7221654.1"/>
    </source>
</evidence>
<feature type="non-terminal residue" evidence="2">
    <location>
        <position position="221"/>
    </location>
</feature>
<dbReference type="AlphaFoldDB" id="A0AAD6VXD9"/>
<evidence type="ECO:0000256" key="1">
    <source>
        <dbReference type="SAM" id="MobiDB-lite"/>
    </source>
</evidence>
<name>A0AAD6VXD9_9AGAR</name>
<sequence>LTNGGVVFDCKDDATAAWIRREDNACRFVARLGGGGVYRPRRTELLAEMVPIEARIEDSEFWRGVETDSGIAPGGIDGGRWIKAVEKRAPGQRVAFVRVAFATAEAANHAIDGGLYVQGKHVKVRKSDDEPQRCARCQSYDGHMARACKAPANVCARCAADHRTADCLATDSTRRCGNCKIDGHTAASHDCPVFVREQQKKKKRNPTSGYRYIPTTDPRTW</sequence>
<gene>
    <name evidence="2" type="ORF">GGX14DRAFT_310130</name>
</gene>
<protein>
    <submittedName>
        <fullName evidence="2">Uncharacterized protein</fullName>
    </submittedName>
</protein>
<evidence type="ECO:0000313" key="3">
    <source>
        <dbReference type="Proteomes" id="UP001219525"/>
    </source>
</evidence>
<comment type="caution">
    <text evidence="2">The sequence shown here is derived from an EMBL/GenBank/DDBJ whole genome shotgun (WGS) entry which is preliminary data.</text>
</comment>
<proteinExistence type="predicted"/>
<keyword evidence="3" id="KW-1185">Reference proteome</keyword>
<accession>A0AAD6VXD9</accession>